<keyword evidence="5" id="KW-1185">Reference proteome</keyword>
<evidence type="ECO:0000259" key="3">
    <source>
        <dbReference type="PROSITE" id="PS50237"/>
    </source>
</evidence>
<keyword evidence="1" id="KW-0833">Ubl conjugation pathway</keyword>
<dbReference type="EMBL" id="JARJCW010000026">
    <property type="protein sequence ID" value="KAJ7211257.1"/>
    <property type="molecule type" value="Genomic_DNA"/>
</dbReference>
<evidence type="ECO:0000256" key="2">
    <source>
        <dbReference type="SAM" id="MobiDB-lite"/>
    </source>
</evidence>
<feature type="region of interest" description="Disordered" evidence="2">
    <location>
        <begin position="1"/>
        <end position="103"/>
    </location>
</feature>
<reference evidence="4" key="1">
    <citation type="submission" date="2023-03" db="EMBL/GenBank/DDBJ databases">
        <title>Massive genome expansion in bonnet fungi (Mycena s.s.) driven by repeated elements and novel gene families across ecological guilds.</title>
        <authorList>
            <consortium name="Lawrence Berkeley National Laboratory"/>
            <person name="Harder C.B."/>
            <person name="Miyauchi S."/>
            <person name="Viragh M."/>
            <person name="Kuo A."/>
            <person name="Thoen E."/>
            <person name="Andreopoulos B."/>
            <person name="Lu D."/>
            <person name="Skrede I."/>
            <person name="Drula E."/>
            <person name="Henrissat B."/>
            <person name="Morin E."/>
            <person name="Kohler A."/>
            <person name="Barry K."/>
            <person name="LaButti K."/>
            <person name="Morin E."/>
            <person name="Salamov A."/>
            <person name="Lipzen A."/>
            <person name="Mereny Z."/>
            <person name="Hegedus B."/>
            <person name="Baldrian P."/>
            <person name="Stursova M."/>
            <person name="Weitz H."/>
            <person name="Taylor A."/>
            <person name="Grigoriev I.V."/>
            <person name="Nagy L.G."/>
            <person name="Martin F."/>
            <person name="Kauserud H."/>
        </authorList>
    </citation>
    <scope>NUCLEOTIDE SEQUENCE</scope>
    <source>
        <strain evidence="4">9144</strain>
    </source>
</reference>
<protein>
    <recommendedName>
        <fullName evidence="3">HECT domain-containing protein</fullName>
    </recommendedName>
</protein>
<feature type="region of interest" description="Disordered" evidence="2">
    <location>
        <begin position="423"/>
        <end position="462"/>
    </location>
</feature>
<organism evidence="4 5">
    <name type="scientific">Mycena pura</name>
    <dbReference type="NCBI Taxonomy" id="153505"/>
    <lineage>
        <taxon>Eukaryota</taxon>
        <taxon>Fungi</taxon>
        <taxon>Dikarya</taxon>
        <taxon>Basidiomycota</taxon>
        <taxon>Agaricomycotina</taxon>
        <taxon>Agaricomycetes</taxon>
        <taxon>Agaricomycetidae</taxon>
        <taxon>Agaricales</taxon>
        <taxon>Marasmiineae</taxon>
        <taxon>Mycenaceae</taxon>
        <taxon>Mycena</taxon>
    </lineage>
</organism>
<comment type="caution">
    <text evidence="4">The sequence shown here is derived from an EMBL/GenBank/DDBJ whole genome shotgun (WGS) entry which is preliminary data.</text>
</comment>
<dbReference type="Proteomes" id="UP001219525">
    <property type="component" value="Unassembled WGS sequence"/>
</dbReference>
<dbReference type="InterPro" id="IPR000569">
    <property type="entry name" value="HECT_dom"/>
</dbReference>
<dbReference type="GO" id="GO:0004842">
    <property type="term" value="F:ubiquitin-protein transferase activity"/>
    <property type="evidence" value="ECO:0007669"/>
    <property type="project" value="InterPro"/>
</dbReference>
<proteinExistence type="predicted"/>
<name>A0AAD6YDV9_9AGAR</name>
<feature type="compositionally biased region" description="Basic and acidic residues" evidence="2">
    <location>
        <begin position="31"/>
        <end position="48"/>
    </location>
</feature>
<evidence type="ECO:0000256" key="1">
    <source>
        <dbReference type="PROSITE-ProRule" id="PRU00104"/>
    </source>
</evidence>
<accession>A0AAD6YDV9</accession>
<feature type="domain" description="HECT" evidence="3">
    <location>
        <begin position="331"/>
        <end position="462"/>
    </location>
</feature>
<comment type="caution">
    <text evidence="1">Lacks conserved residue(s) required for the propagation of feature annotation.</text>
</comment>
<evidence type="ECO:0000313" key="4">
    <source>
        <dbReference type="EMBL" id="KAJ7211257.1"/>
    </source>
</evidence>
<evidence type="ECO:0000313" key="5">
    <source>
        <dbReference type="Proteomes" id="UP001219525"/>
    </source>
</evidence>
<dbReference type="AlphaFoldDB" id="A0AAD6YDV9"/>
<dbReference type="PROSITE" id="PS50237">
    <property type="entry name" value="HECT"/>
    <property type="match status" value="1"/>
</dbReference>
<gene>
    <name evidence="4" type="ORF">GGX14DRAFT_565132</name>
</gene>
<sequence length="462" mass="50951">MEDKQRVADSNNSDPSGSYKASDVSDGDNQFDAKLEEMLKQKAGRDTAKNAQNAKAKMGKGKQKAPLRTEIQAKLATSNTTKRKATPAPGSNDDDSDATPSFKKPKAAIGGVLGNWHKQTVVVKLPAKLSSSWTRTVDQMSVLSMSSALIRSEDEGVAEWDDLDAEELTKDIPATQKAKQGARTEQMGIKLVPKPKDADDTKPKCECQLKAKNSDLGIDTAMKCFRHMVIDGTIDWSGTMQDSFNTPAHPKFCEIVKENHTWHNELAKHTILLTDVLLKQHKVEDEDGNVTIVKRTHDKCITYNRKLHRNGAFLYAQTEPTCMLAKHFSYALTAGFNYGFPLGAIAINTVAVERALELMSNGDTAAELDTDNTRSKNRTAKFTGAQWGKKALRYWKSIDALSDRKRDELLSLVKALGKKPESGADLLEGAEMEESKPDFRENIIMSASGEEDDEQRPMISGS</sequence>